<dbReference type="Proteomes" id="UP000646478">
    <property type="component" value="Unassembled WGS sequence"/>
</dbReference>
<evidence type="ECO:0000256" key="1">
    <source>
        <dbReference type="SAM" id="MobiDB-lite"/>
    </source>
</evidence>
<feature type="region of interest" description="Disordered" evidence="1">
    <location>
        <begin position="16"/>
        <end position="35"/>
    </location>
</feature>
<gene>
    <name evidence="2" type="ORF">GCM10011491_30920</name>
</gene>
<comment type="caution">
    <text evidence="2">The sequence shown here is derived from an EMBL/GenBank/DDBJ whole genome shotgun (WGS) entry which is preliminary data.</text>
</comment>
<proteinExistence type="predicted"/>
<name>A0A916SH89_9HYPH</name>
<evidence type="ECO:0000313" key="3">
    <source>
        <dbReference type="Proteomes" id="UP000646478"/>
    </source>
</evidence>
<keyword evidence="3" id="KW-1185">Reference proteome</keyword>
<dbReference type="EMBL" id="BMHH01000013">
    <property type="protein sequence ID" value="GGB00531.1"/>
    <property type="molecule type" value="Genomic_DNA"/>
</dbReference>
<dbReference type="AlphaFoldDB" id="A0A916SH89"/>
<reference evidence="2" key="1">
    <citation type="journal article" date="2014" name="Int. J. Syst. Evol. Microbiol.">
        <title>Complete genome sequence of Corynebacterium casei LMG S-19264T (=DSM 44701T), isolated from a smear-ripened cheese.</title>
        <authorList>
            <consortium name="US DOE Joint Genome Institute (JGI-PGF)"/>
            <person name="Walter F."/>
            <person name="Albersmeier A."/>
            <person name="Kalinowski J."/>
            <person name="Ruckert C."/>
        </authorList>
    </citation>
    <scope>NUCLEOTIDE SEQUENCE</scope>
    <source>
        <strain evidence="2">CGMCC 1.15082</strain>
    </source>
</reference>
<reference evidence="2" key="2">
    <citation type="submission" date="2020-09" db="EMBL/GenBank/DDBJ databases">
        <authorList>
            <person name="Sun Q."/>
            <person name="Zhou Y."/>
        </authorList>
    </citation>
    <scope>NUCLEOTIDE SEQUENCE</scope>
    <source>
        <strain evidence="2">CGMCC 1.15082</strain>
    </source>
</reference>
<sequence>MLEPRLVQPMAVPAAEPVNMPPVHAGTVTENQPVDIPSNWRDLTWQERRSIASKISDFPIKNGGDADAAIELELERREGQGDQ</sequence>
<protein>
    <submittedName>
        <fullName evidence="2">Uncharacterized protein</fullName>
    </submittedName>
</protein>
<accession>A0A916SH89</accession>
<evidence type="ECO:0000313" key="2">
    <source>
        <dbReference type="EMBL" id="GGB00531.1"/>
    </source>
</evidence>
<organism evidence="2 3">
    <name type="scientific">Brucella endophytica</name>
    <dbReference type="NCBI Taxonomy" id="1963359"/>
    <lineage>
        <taxon>Bacteria</taxon>
        <taxon>Pseudomonadati</taxon>
        <taxon>Pseudomonadota</taxon>
        <taxon>Alphaproteobacteria</taxon>
        <taxon>Hyphomicrobiales</taxon>
        <taxon>Brucellaceae</taxon>
        <taxon>Brucella/Ochrobactrum group</taxon>
        <taxon>Brucella</taxon>
    </lineage>
</organism>